<dbReference type="EMBL" id="PHFD01000341">
    <property type="protein sequence ID" value="PKH45397.1"/>
    <property type="molecule type" value="Genomic_DNA"/>
</dbReference>
<gene>
    <name evidence="1" type="ORF">CVH13_01530</name>
</gene>
<feature type="non-terminal residue" evidence="1">
    <location>
        <position position="1"/>
    </location>
</feature>
<sequence>ESLRRTLKRRPDMFEKIPLSKADRKLVDEILAEENAQG</sequence>
<evidence type="ECO:0000313" key="2">
    <source>
        <dbReference type="Proteomes" id="UP000233649"/>
    </source>
</evidence>
<keyword evidence="1" id="KW-0808">Transferase</keyword>
<dbReference type="AlphaFoldDB" id="A0A2J1DTC6"/>
<evidence type="ECO:0000313" key="1">
    <source>
        <dbReference type="EMBL" id="PKH45397.1"/>
    </source>
</evidence>
<dbReference type="Gene3D" id="1.10.1270.20">
    <property type="entry name" value="tRNA(m1g37)methyltransferase, domain 2"/>
    <property type="match status" value="1"/>
</dbReference>
<dbReference type="GO" id="GO:0052906">
    <property type="term" value="F:tRNA (guanine(37)-N1)-methyltransferase activity"/>
    <property type="evidence" value="ECO:0007669"/>
    <property type="project" value="InterPro"/>
</dbReference>
<comment type="caution">
    <text evidence="1">The sequence shown here is derived from an EMBL/GenBank/DDBJ whole genome shotgun (WGS) entry which is preliminary data.</text>
</comment>
<dbReference type="Proteomes" id="UP000233649">
    <property type="component" value="Unassembled WGS sequence"/>
</dbReference>
<dbReference type="InterPro" id="IPR023148">
    <property type="entry name" value="tRNA_m1G_MeTrfase_C_sf"/>
</dbReference>
<organism evidence="1 2">
    <name type="scientific">Dehalococcoides mccartyi</name>
    <dbReference type="NCBI Taxonomy" id="61435"/>
    <lineage>
        <taxon>Bacteria</taxon>
        <taxon>Bacillati</taxon>
        <taxon>Chloroflexota</taxon>
        <taxon>Dehalococcoidia</taxon>
        <taxon>Dehalococcoidales</taxon>
        <taxon>Dehalococcoidaceae</taxon>
        <taxon>Dehalococcoides</taxon>
    </lineage>
</organism>
<proteinExistence type="predicted"/>
<reference evidence="1 2" key="1">
    <citation type="journal article" date="2017" name="FEMS Microbiol. Ecol.">
        <title>Reconstructed genomes of novel Dehalococcoides mccartyi strains from 1,2,3,4-tetrachlorodibenzo-p-dioxin-dechlorinating enrichment cultures reveal divergent reductive dehalogenase gene profiles.</title>
        <authorList>
            <person name="Dam H.T."/>
            <person name="Vollmers J."/>
            <person name="Kaster A.K."/>
            <person name="Haggblom M.M."/>
        </authorList>
    </citation>
    <scope>NUCLEOTIDE SEQUENCE [LARGE SCALE GENOMIC DNA]</scope>
    <source>
        <strain evidence="1 2">H1-3-2.001</strain>
    </source>
</reference>
<dbReference type="GO" id="GO:0008033">
    <property type="term" value="P:tRNA processing"/>
    <property type="evidence" value="ECO:0007669"/>
    <property type="project" value="InterPro"/>
</dbReference>
<dbReference type="GO" id="GO:0032259">
    <property type="term" value="P:methylation"/>
    <property type="evidence" value="ECO:0007669"/>
    <property type="project" value="UniProtKB-KW"/>
</dbReference>
<name>A0A2J1DTC6_9CHLR</name>
<accession>A0A2J1DTC6</accession>
<keyword evidence="1" id="KW-0489">Methyltransferase</keyword>
<protein>
    <submittedName>
        <fullName evidence="1">tRNA (Guanosine(37)-N1)-methyltransferase TrmD</fullName>
    </submittedName>
</protein>